<protein>
    <submittedName>
        <fullName evidence="2">Uncharacterized protein</fullName>
    </submittedName>
</protein>
<dbReference type="KEGG" id="spv:SPH_0096"/>
<gene>
    <name evidence="2" type="ordered locus">SPH_0096</name>
</gene>
<accession>B1I7E9</accession>
<dbReference type="HOGENOM" id="CLU_2977415_0_0_9"/>
<dbReference type="Proteomes" id="UP000002163">
    <property type="component" value="Chromosome"/>
</dbReference>
<reference evidence="3" key="1">
    <citation type="journal article" date="2010" name="Genome Biol.">
        <title>Structure and dynamics of the pan-genome of Streptococcus pneumoniae and closely related species.</title>
        <authorList>
            <person name="Donati C."/>
            <person name="Hiller N.L."/>
            <person name="Tettelin H."/>
            <person name="Muzzi A."/>
            <person name="Croucher N.J."/>
            <person name="Angiuoli S.V."/>
            <person name="Oggioni M."/>
            <person name="Dunning Hotopp J.C."/>
            <person name="Hu F.Z."/>
            <person name="Riley D.R."/>
            <person name="Covacci A."/>
            <person name="Mitchell T.J."/>
            <person name="Bentley S.D."/>
            <person name="Kilian M."/>
            <person name="Ehrlich G.D."/>
            <person name="Rappuoli R."/>
            <person name="Moxon E.R."/>
            <person name="Masignani V."/>
        </authorList>
    </citation>
    <scope>NUCLEOTIDE SEQUENCE [LARGE SCALE GENOMIC DNA]</scope>
    <source>
        <strain evidence="3">Hungary19A-6</strain>
    </source>
</reference>
<keyword evidence="1" id="KW-0472">Membrane</keyword>
<name>B1I7E9_STRPI</name>
<organism evidence="2 3">
    <name type="scientific">Streptococcus pneumoniae (strain Hungary19A-6)</name>
    <dbReference type="NCBI Taxonomy" id="487214"/>
    <lineage>
        <taxon>Bacteria</taxon>
        <taxon>Bacillati</taxon>
        <taxon>Bacillota</taxon>
        <taxon>Bacilli</taxon>
        <taxon>Lactobacillales</taxon>
        <taxon>Streptococcaceae</taxon>
        <taxon>Streptococcus</taxon>
    </lineage>
</organism>
<proteinExistence type="predicted"/>
<dbReference type="EMBL" id="CP000936">
    <property type="protein sequence ID" value="ACA37639.1"/>
    <property type="molecule type" value="Genomic_DNA"/>
</dbReference>
<sequence length="58" mass="6860">MLKKGMFYDIPNNFSILLIKSLYFELSFSLLTSLILLLYHPYLSLFSFTRMSKCTRIS</sequence>
<evidence type="ECO:0000313" key="2">
    <source>
        <dbReference type="EMBL" id="ACA37639.1"/>
    </source>
</evidence>
<dbReference type="AlphaFoldDB" id="B1I7E9"/>
<keyword evidence="1" id="KW-0812">Transmembrane</keyword>
<evidence type="ECO:0000256" key="1">
    <source>
        <dbReference type="SAM" id="Phobius"/>
    </source>
</evidence>
<evidence type="ECO:0000313" key="3">
    <source>
        <dbReference type="Proteomes" id="UP000002163"/>
    </source>
</evidence>
<keyword evidence="1" id="KW-1133">Transmembrane helix</keyword>
<feature type="transmembrane region" description="Helical" evidence="1">
    <location>
        <begin position="21"/>
        <end position="42"/>
    </location>
</feature>